<reference evidence="3" key="1">
    <citation type="submission" date="2023-06" db="EMBL/GenBank/DDBJ databases">
        <title>Reference genome for the Northern bat (Eptesicus nilssonii), a most northern bat species.</title>
        <authorList>
            <person name="Laine V.N."/>
            <person name="Pulliainen A.T."/>
            <person name="Lilley T.M."/>
        </authorList>
    </citation>
    <scope>NUCLEOTIDE SEQUENCE</scope>
    <source>
        <strain evidence="3">BLF_Eptnil</strain>
        <tissue evidence="3">Kidney</tissue>
    </source>
</reference>
<evidence type="ECO:0000256" key="2">
    <source>
        <dbReference type="SAM" id="Phobius"/>
    </source>
</evidence>
<dbReference type="EMBL" id="JAULJE010000021">
    <property type="protein sequence ID" value="KAK1330269.1"/>
    <property type="molecule type" value="Genomic_DNA"/>
</dbReference>
<feature type="region of interest" description="Disordered" evidence="1">
    <location>
        <begin position="186"/>
        <end position="208"/>
    </location>
</feature>
<evidence type="ECO:0000256" key="1">
    <source>
        <dbReference type="SAM" id="MobiDB-lite"/>
    </source>
</evidence>
<protein>
    <submittedName>
        <fullName evidence="3">Uncharacterized protein</fullName>
    </submittedName>
</protein>
<gene>
    <name evidence="3" type="ORF">QTO34_010457</name>
</gene>
<evidence type="ECO:0000313" key="4">
    <source>
        <dbReference type="Proteomes" id="UP001177744"/>
    </source>
</evidence>
<keyword evidence="2" id="KW-1133">Transmembrane helix</keyword>
<dbReference type="AlphaFoldDB" id="A0AA40LFU7"/>
<dbReference type="Gene3D" id="1.10.287.210">
    <property type="match status" value="1"/>
</dbReference>
<accession>A0AA40LFU7</accession>
<name>A0AA40LFU7_CNENI</name>
<proteinExistence type="predicted"/>
<comment type="caution">
    <text evidence="3">The sequence shown here is derived from an EMBL/GenBank/DDBJ whole genome shotgun (WGS) entry which is preliminary data.</text>
</comment>
<feature type="transmembrane region" description="Helical" evidence="2">
    <location>
        <begin position="20"/>
        <end position="41"/>
    </location>
</feature>
<dbReference type="SUPFAM" id="SSF58069">
    <property type="entry name" value="Virus ectodomain"/>
    <property type="match status" value="1"/>
</dbReference>
<keyword evidence="4" id="KW-1185">Reference proteome</keyword>
<organism evidence="3 4">
    <name type="scientific">Cnephaeus nilssonii</name>
    <name type="common">Northern bat</name>
    <name type="synonym">Eptesicus nilssonii</name>
    <dbReference type="NCBI Taxonomy" id="3371016"/>
    <lineage>
        <taxon>Eukaryota</taxon>
        <taxon>Metazoa</taxon>
        <taxon>Chordata</taxon>
        <taxon>Craniata</taxon>
        <taxon>Vertebrata</taxon>
        <taxon>Euteleostomi</taxon>
        <taxon>Mammalia</taxon>
        <taxon>Eutheria</taxon>
        <taxon>Laurasiatheria</taxon>
        <taxon>Chiroptera</taxon>
        <taxon>Yangochiroptera</taxon>
        <taxon>Vespertilionidae</taxon>
        <taxon>Cnephaeus</taxon>
    </lineage>
</organism>
<keyword evidence="2" id="KW-0812">Transmembrane</keyword>
<evidence type="ECO:0000313" key="3">
    <source>
        <dbReference type="EMBL" id="KAK1330269.1"/>
    </source>
</evidence>
<dbReference type="Proteomes" id="UP001177744">
    <property type="component" value="Unassembled WGS sequence"/>
</dbReference>
<sequence>MTPNSNDNPLLWSPADYTALTIFVMLVMGGFLNVEVTWLACGMVKAQNTTSRATQGTNQELSQAREAVLENRAAIDYLLLWHNHGCEELKGMCYFNLSDNSQLIENNIQQITETISKIKQQERCQSGWESREDLKKMHLPRAPYLSGNKPKEYSLQPLSSPSDQWKFRGRRPGCFACSGGVAWDPPRGEAAECPCRRREVTPAEEDAE</sequence>
<feature type="compositionally biased region" description="Basic and acidic residues" evidence="1">
    <location>
        <begin position="186"/>
        <end position="201"/>
    </location>
</feature>
<keyword evidence="2" id="KW-0472">Membrane</keyword>